<comment type="function">
    <text evidence="3">May be involved in the trafficking and exocytosis of secretory vesicles in non-neuronal tissues. Is Ca(2+)-independent.</text>
</comment>
<dbReference type="PROSITE" id="PS50004">
    <property type="entry name" value="C2"/>
    <property type="match status" value="2"/>
</dbReference>
<feature type="region of interest" description="Disordered" evidence="5">
    <location>
        <begin position="147"/>
        <end position="167"/>
    </location>
</feature>
<keyword evidence="2" id="KW-0677">Repeat</keyword>
<keyword evidence="6" id="KW-0812">Transmembrane</keyword>
<dbReference type="PANTHER" id="PTHR46129:SF3">
    <property type="entry name" value="SYNAPTOTAGMIN-14-RELATED"/>
    <property type="match status" value="1"/>
</dbReference>
<dbReference type="SMART" id="SM00239">
    <property type="entry name" value="C2"/>
    <property type="match status" value="2"/>
</dbReference>
<feature type="region of interest" description="Disordered" evidence="5">
    <location>
        <begin position="194"/>
        <end position="245"/>
    </location>
</feature>
<keyword evidence="8" id="KW-1185">Reference proteome</keyword>
<keyword evidence="6" id="KW-1133">Transmembrane helix</keyword>
<organism evidence="8 9">
    <name type="scientific">Xenopus tropicalis</name>
    <name type="common">Western clawed frog</name>
    <name type="synonym">Silurana tropicalis</name>
    <dbReference type="NCBI Taxonomy" id="8364"/>
    <lineage>
        <taxon>Eukaryota</taxon>
        <taxon>Metazoa</taxon>
        <taxon>Chordata</taxon>
        <taxon>Craniata</taxon>
        <taxon>Vertebrata</taxon>
        <taxon>Euteleostomi</taxon>
        <taxon>Amphibia</taxon>
        <taxon>Batrachia</taxon>
        <taxon>Anura</taxon>
        <taxon>Pipoidea</taxon>
        <taxon>Pipidae</taxon>
        <taxon>Xenopodinae</taxon>
        <taxon>Xenopus</taxon>
        <taxon>Silurana</taxon>
    </lineage>
</organism>
<keyword evidence="6" id="KW-0472">Membrane</keyword>
<evidence type="ECO:0000256" key="5">
    <source>
        <dbReference type="SAM" id="MobiDB-lite"/>
    </source>
</evidence>
<dbReference type="GO" id="GO:0005543">
    <property type="term" value="F:phospholipid binding"/>
    <property type="evidence" value="ECO:0007669"/>
    <property type="project" value="UniProtKB-ARBA"/>
</dbReference>
<feature type="domain" description="C2" evidence="7">
    <location>
        <begin position="249"/>
        <end position="369"/>
    </location>
</feature>
<accession>A0A8J1JMZ5</accession>
<evidence type="ECO:0000256" key="6">
    <source>
        <dbReference type="SAM" id="Phobius"/>
    </source>
</evidence>
<evidence type="ECO:0000256" key="4">
    <source>
        <dbReference type="ARBA" id="ARBA00063654"/>
    </source>
</evidence>
<protein>
    <submittedName>
        <fullName evidence="9">Synaptotagmin-14 isoform X4</fullName>
    </submittedName>
</protein>
<evidence type="ECO:0000313" key="8">
    <source>
        <dbReference type="Proteomes" id="UP000008143"/>
    </source>
</evidence>
<dbReference type="AlphaFoldDB" id="A0A8J1JMZ5"/>
<gene>
    <name evidence="9 10" type="primary">syt14</name>
</gene>
<evidence type="ECO:0000256" key="1">
    <source>
        <dbReference type="ARBA" id="ARBA00006996"/>
    </source>
</evidence>
<comment type="subunit">
    <text evidence="4">Homodimer. Can also form heterodimers.</text>
</comment>
<dbReference type="Proteomes" id="UP000008143">
    <property type="component" value="Chromosome 5"/>
</dbReference>
<evidence type="ECO:0000313" key="9">
    <source>
        <dbReference type="RefSeq" id="XP_031758400.1"/>
    </source>
</evidence>
<sequence length="545" mass="61016">MAIDGGERTCGVHELICIRKVSPEAIGFLSAVGVSVFLLLLLFLYINKKMGLGKNGGFYRPGSEFGAKSCQGRDFHGSSSESEDEVLGKYQEAMTRQHTNRNTTDKQQNYTWETRQKYSPLSAEYDGYSSEVSADEANCIQRMRRTPPLDELQPPPYQDDSGSPRLSCTPSEIGDSKCELSRCSNSPRYSFTKCPSEGSMGHEAESFQNKGYEEDVPSDSTAVLSPEDMSARGSSSQLPKSFDPEPVAKYGTLDVTFDYDSQEQKLLVTVTAVTDLPTHNRTGNNNSWQVHLVLLPVKKQRAKTAVQRGPCPAFTETFKFNHIESEMIANYAVRFRLYLVRRMKKERMVGEKIFYLTKLNLQGKLSLPVVLEPAYSLSGCDSQMSMSEMSCTESTSSCQSLVHGSVPEILIGLLYNATTGRLSAEVIKGSHFKNLSANRPPNTYVKLTLMNSMGQEMSKCKTSIRRGQSNPLYKETFIFQVALFQLSEVTLILSVYNKRSMKRKELIGWISLGLNSSGDEQLNHWTEMKESKGQQVCRWHTLLES</sequence>
<dbReference type="AGR" id="Xenbase:XB-GENE-985615"/>
<evidence type="ECO:0000313" key="10">
    <source>
        <dbReference type="Xenbase" id="XB-GENE-985615"/>
    </source>
</evidence>
<dbReference type="PANTHER" id="PTHR46129">
    <property type="entry name" value="SYNAPTOTAGMIN 14, ISOFORM D"/>
    <property type="match status" value="1"/>
</dbReference>
<feature type="transmembrane region" description="Helical" evidence="6">
    <location>
        <begin position="25"/>
        <end position="46"/>
    </location>
</feature>
<dbReference type="Xenbase" id="XB-GENE-985615">
    <property type="gene designation" value="syt14"/>
</dbReference>
<dbReference type="GO" id="GO:0042802">
    <property type="term" value="F:identical protein binding"/>
    <property type="evidence" value="ECO:0007669"/>
    <property type="project" value="UniProtKB-ARBA"/>
</dbReference>
<evidence type="ECO:0000256" key="3">
    <source>
        <dbReference type="ARBA" id="ARBA00056709"/>
    </source>
</evidence>
<dbReference type="CDD" id="cd08408">
    <property type="entry name" value="C2B_Synaptotagmin-14_16"/>
    <property type="match status" value="1"/>
</dbReference>
<dbReference type="RefSeq" id="XP_031758400.1">
    <property type="nucleotide sequence ID" value="XM_031902540.1"/>
</dbReference>
<dbReference type="Gene3D" id="2.60.40.150">
    <property type="entry name" value="C2 domain"/>
    <property type="match status" value="2"/>
</dbReference>
<dbReference type="InterPro" id="IPR000008">
    <property type="entry name" value="C2_dom"/>
</dbReference>
<dbReference type="InterPro" id="IPR043541">
    <property type="entry name" value="SYT14/14L/16"/>
</dbReference>
<proteinExistence type="inferred from homology"/>
<dbReference type="CDD" id="cd08389">
    <property type="entry name" value="C2A_Synaptotagmin-14_16"/>
    <property type="match status" value="1"/>
</dbReference>
<evidence type="ECO:0000259" key="7">
    <source>
        <dbReference type="PROSITE" id="PS50004"/>
    </source>
</evidence>
<dbReference type="FunFam" id="2.60.40.150:FF:000062">
    <property type="entry name" value="synaptotagmin-14 isoform X1"/>
    <property type="match status" value="1"/>
</dbReference>
<dbReference type="SUPFAM" id="SSF49562">
    <property type="entry name" value="C2 domain (Calcium/lipid-binding domain, CaLB)"/>
    <property type="match status" value="2"/>
</dbReference>
<comment type="similarity">
    <text evidence="1">Belongs to the synaptotagmin family.</text>
</comment>
<reference evidence="9" key="1">
    <citation type="submission" date="2025-08" db="UniProtKB">
        <authorList>
            <consortium name="RefSeq"/>
        </authorList>
    </citation>
    <scope>IDENTIFICATION</scope>
    <source>
        <strain evidence="9">Nigerian</strain>
        <tissue evidence="9">Liver and blood</tissue>
    </source>
</reference>
<dbReference type="InterPro" id="IPR035892">
    <property type="entry name" value="C2_domain_sf"/>
</dbReference>
<dbReference type="GeneID" id="100491102"/>
<feature type="domain" description="C2" evidence="7">
    <location>
        <begin position="405"/>
        <end position="540"/>
    </location>
</feature>
<name>A0A8J1JMZ5_XENTR</name>
<dbReference type="Pfam" id="PF00168">
    <property type="entry name" value="C2"/>
    <property type="match status" value="2"/>
</dbReference>
<evidence type="ECO:0000256" key="2">
    <source>
        <dbReference type="ARBA" id="ARBA00022737"/>
    </source>
</evidence>
<dbReference type="FunFam" id="2.60.40.150:FF:000153">
    <property type="entry name" value="Synaptotagmin 16"/>
    <property type="match status" value="1"/>
</dbReference>
<dbReference type="CTD" id="255928"/>